<protein>
    <submittedName>
        <fullName evidence="1">Uncharacterized protein</fullName>
    </submittedName>
</protein>
<reference evidence="1" key="1">
    <citation type="submission" date="2020-05" db="EMBL/GenBank/DDBJ databases">
        <authorList>
            <person name="Rincon C."/>
            <person name="Sanders R I."/>
            <person name="Robbins C."/>
            <person name="Chaturvedi A."/>
        </authorList>
    </citation>
    <scope>NUCLEOTIDE SEQUENCE</scope>
    <source>
        <strain evidence="1">CHB12</strain>
    </source>
</reference>
<evidence type="ECO:0000313" key="1">
    <source>
        <dbReference type="EMBL" id="CAB5353922.1"/>
    </source>
</evidence>
<organism evidence="1 2">
    <name type="scientific">Rhizophagus irregularis</name>
    <dbReference type="NCBI Taxonomy" id="588596"/>
    <lineage>
        <taxon>Eukaryota</taxon>
        <taxon>Fungi</taxon>
        <taxon>Fungi incertae sedis</taxon>
        <taxon>Mucoromycota</taxon>
        <taxon>Glomeromycotina</taxon>
        <taxon>Glomeromycetes</taxon>
        <taxon>Glomerales</taxon>
        <taxon>Glomeraceae</taxon>
        <taxon>Rhizophagus</taxon>
    </lineage>
</organism>
<comment type="caution">
    <text evidence="1">The sequence shown here is derived from an EMBL/GenBank/DDBJ whole genome shotgun (WGS) entry which is preliminary data.</text>
</comment>
<name>A0A916E2E2_9GLOM</name>
<dbReference type="Proteomes" id="UP000684084">
    <property type="component" value="Unassembled WGS sequence"/>
</dbReference>
<evidence type="ECO:0000313" key="2">
    <source>
        <dbReference type="Proteomes" id="UP000684084"/>
    </source>
</evidence>
<dbReference type="AlphaFoldDB" id="A0A916E2E2"/>
<gene>
    <name evidence="1" type="ORF">CHRIB12_LOCUS5749</name>
</gene>
<sequence>MYSNQRTFSALSLSSPLTLIIFTSSSSFSKLLLLVTIKSSDTIAKYLYGFGGRKFMKVTNRLGRFNKSITVGELPPLSYSSTCMGW</sequence>
<accession>A0A916E2E2</accession>
<proteinExistence type="predicted"/>
<dbReference type="EMBL" id="CAGKOT010000009">
    <property type="protein sequence ID" value="CAB5353922.1"/>
    <property type="molecule type" value="Genomic_DNA"/>
</dbReference>